<dbReference type="PANTHER" id="PTHR43124">
    <property type="entry name" value="PURINE EFFLUX PUMP PBUE"/>
    <property type="match status" value="1"/>
</dbReference>
<feature type="transmembrane region" description="Helical" evidence="6">
    <location>
        <begin position="135"/>
        <end position="155"/>
    </location>
</feature>
<feature type="transmembrane region" description="Helical" evidence="6">
    <location>
        <begin position="7"/>
        <end position="25"/>
    </location>
</feature>
<evidence type="ECO:0000256" key="5">
    <source>
        <dbReference type="ARBA" id="ARBA00023136"/>
    </source>
</evidence>
<feature type="transmembrane region" description="Helical" evidence="6">
    <location>
        <begin position="161"/>
        <end position="181"/>
    </location>
</feature>
<organism evidence="8 9">
    <name type="scientific">Phytobacter ursingii</name>
    <dbReference type="NCBI Taxonomy" id="1972431"/>
    <lineage>
        <taxon>Bacteria</taxon>
        <taxon>Pseudomonadati</taxon>
        <taxon>Pseudomonadota</taxon>
        <taxon>Gammaproteobacteria</taxon>
        <taxon>Enterobacterales</taxon>
        <taxon>Enterobacteriaceae</taxon>
        <taxon>Phytobacter</taxon>
    </lineage>
</organism>
<reference evidence="8 9" key="1">
    <citation type="submission" date="2023-10" db="EMBL/GenBank/DDBJ databases">
        <title>Phytobacter spp. The emergence of a new genus of hospital-origin enterobacteria encoding carbapenemases in Argentina.</title>
        <authorList>
            <person name="Vay C."/>
            <person name="Almuzara M."/>
            <person name="Traglia G.M."/>
            <person name="Campos J."/>
        </authorList>
    </citation>
    <scope>NUCLEOTIDE SEQUENCE [LARGE SCALE GENOMIC DNA]</scope>
    <source>
        <strain evidence="8 9">CVMA36</strain>
    </source>
</reference>
<gene>
    <name evidence="8" type="ORF">R0H02_15710</name>
</gene>
<feature type="transmembrane region" description="Helical" evidence="6">
    <location>
        <begin position="202"/>
        <end position="224"/>
    </location>
</feature>
<dbReference type="GO" id="GO:0022857">
    <property type="term" value="F:transmembrane transporter activity"/>
    <property type="evidence" value="ECO:0007669"/>
    <property type="project" value="InterPro"/>
</dbReference>
<dbReference type="Proteomes" id="UP001286589">
    <property type="component" value="Unassembled WGS sequence"/>
</dbReference>
<dbReference type="SUPFAM" id="SSF103473">
    <property type="entry name" value="MFS general substrate transporter"/>
    <property type="match status" value="1"/>
</dbReference>
<feature type="transmembrane region" description="Helical" evidence="6">
    <location>
        <begin position="296"/>
        <end position="320"/>
    </location>
</feature>
<evidence type="ECO:0000313" key="8">
    <source>
        <dbReference type="EMBL" id="MDV2863903.1"/>
    </source>
</evidence>
<feature type="transmembrane region" description="Helical" evidence="6">
    <location>
        <begin position="271"/>
        <end position="290"/>
    </location>
</feature>
<sequence>MTRAQRLPILPLLALGMAAFVTIVTETLPAGLLTRMAHDLAITPAAAGQSVTVYAVGSFIAAIPLMSLLQGWRRRRLLLLTLAGFTLANTVTAFASNYGLLLAARGIAGIAAGILWALLAGFAASMAPAHKRGKAIAIAMAGTPLALSIGVPIGTFVGNLIGWRLCFAMLSVMSLLLMIILRLSAPDQAAPPVQQRLSLRRVAQLPGVGRVLLLVLSFVLAHNLLYTYISPFLAPAGLAARTDAALLLFGLCSLASIAVTGMLIDRYLHGLTVLSVGLFILAALLLQLNATRASTIWAAVIFWGLAFGGAATLFQTAMVIRAKEATDIAQSMLVTVWNLAIAGGGILGGIVLEQVGTRGFTPLLLLLLAVAMWVAWSAGKNAEICAQQRTPER</sequence>
<feature type="transmembrane region" description="Helical" evidence="6">
    <location>
        <begin position="45"/>
        <end position="65"/>
    </location>
</feature>
<dbReference type="CDD" id="cd17324">
    <property type="entry name" value="MFS_NepI_like"/>
    <property type="match status" value="1"/>
</dbReference>
<evidence type="ECO:0000256" key="2">
    <source>
        <dbReference type="ARBA" id="ARBA00022475"/>
    </source>
</evidence>
<dbReference type="AlphaFoldDB" id="A0AB35RPT9"/>
<dbReference type="InterPro" id="IPR050189">
    <property type="entry name" value="MFS_Efflux_Transporters"/>
</dbReference>
<feature type="transmembrane region" description="Helical" evidence="6">
    <location>
        <begin position="332"/>
        <end position="352"/>
    </location>
</feature>
<feature type="transmembrane region" description="Helical" evidence="6">
    <location>
        <begin position="358"/>
        <end position="379"/>
    </location>
</feature>
<feature type="transmembrane region" description="Helical" evidence="6">
    <location>
        <begin position="102"/>
        <end position="123"/>
    </location>
</feature>
<evidence type="ECO:0000256" key="3">
    <source>
        <dbReference type="ARBA" id="ARBA00022692"/>
    </source>
</evidence>
<dbReference type="Pfam" id="PF07690">
    <property type="entry name" value="MFS_1"/>
    <property type="match status" value="1"/>
</dbReference>
<evidence type="ECO:0000256" key="6">
    <source>
        <dbReference type="SAM" id="Phobius"/>
    </source>
</evidence>
<evidence type="ECO:0000256" key="1">
    <source>
        <dbReference type="ARBA" id="ARBA00004651"/>
    </source>
</evidence>
<dbReference type="GO" id="GO:0005886">
    <property type="term" value="C:plasma membrane"/>
    <property type="evidence" value="ECO:0007669"/>
    <property type="project" value="UniProtKB-SubCell"/>
</dbReference>
<proteinExistence type="predicted"/>
<name>A0AB35RPT9_9ENTR</name>
<feature type="domain" description="Major facilitator superfamily (MFS) profile" evidence="7">
    <location>
        <begin position="11"/>
        <end position="383"/>
    </location>
</feature>
<protein>
    <submittedName>
        <fullName evidence="8">MFS transporter</fullName>
    </submittedName>
</protein>
<comment type="subcellular location">
    <subcellularLocation>
        <location evidence="1">Cell membrane</location>
        <topology evidence="1">Multi-pass membrane protein</topology>
    </subcellularLocation>
</comment>
<evidence type="ECO:0000256" key="4">
    <source>
        <dbReference type="ARBA" id="ARBA00022989"/>
    </source>
</evidence>
<dbReference type="InterPro" id="IPR011701">
    <property type="entry name" value="MFS"/>
</dbReference>
<dbReference type="EMBL" id="JAWJAC010000009">
    <property type="protein sequence ID" value="MDV2863903.1"/>
    <property type="molecule type" value="Genomic_DNA"/>
</dbReference>
<evidence type="ECO:0000313" key="9">
    <source>
        <dbReference type="Proteomes" id="UP001286589"/>
    </source>
</evidence>
<dbReference type="Gene3D" id="1.20.1250.20">
    <property type="entry name" value="MFS general substrate transporter like domains"/>
    <property type="match status" value="1"/>
</dbReference>
<keyword evidence="9" id="KW-1185">Reference proteome</keyword>
<keyword evidence="2" id="KW-1003">Cell membrane</keyword>
<evidence type="ECO:0000259" key="7">
    <source>
        <dbReference type="PROSITE" id="PS50850"/>
    </source>
</evidence>
<dbReference type="RefSeq" id="WP_229221488.1">
    <property type="nucleotide sequence ID" value="NZ_JAWJAC010000009.1"/>
</dbReference>
<dbReference type="InterPro" id="IPR036259">
    <property type="entry name" value="MFS_trans_sf"/>
</dbReference>
<keyword evidence="3 6" id="KW-0812">Transmembrane</keyword>
<comment type="caution">
    <text evidence="8">The sequence shown here is derived from an EMBL/GenBank/DDBJ whole genome shotgun (WGS) entry which is preliminary data.</text>
</comment>
<feature type="transmembrane region" description="Helical" evidence="6">
    <location>
        <begin position="77"/>
        <end position="96"/>
    </location>
</feature>
<feature type="transmembrane region" description="Helical" evidence="6">
    <location>
        <begin position="244"/>
        <end position="264"/>
    </location>
</feature>
<accession>A0AB35RPT9</accession>
<keyword evidence="5 6" id="KW-0472">Membrane</keyword>
<dbReference type="PROSITE" id="PS50850">
    <property type="entry name" value="MFS"/>
    <property type="match status" value="1"/>
</dbReference>
<dbReference type="InterPro" id="IPR020846">
    <property type="entry name" value="MFS_dom"/>
</dbReference>
<dbReference type="PANTHER" id="PTHR43124:SF3">
    <property type="entry name" value="CHLORAMPHENICOL EFFLUX PUMP RV0191"/>
    <property type="match status" value="1"/>
</dbReference>
<keyword evidence="4 6" id="KW-1133">Transmembrane helix</keyword>